<comment type="caution">
    <text evidence="2">The sequence shown here is derived from an EMBL/GenBank/DDBJ whole genome shotgun (WGS) entry which is preliminary data.</text>
</comment>
<organism evidence="2 3">
    <name type="scientific">Spraguea lophii (strain 42_110)</name>
    <name type="common">Microsporidian parasite</name>
    <dbReference type="NCBI Taxonomy" id="1358809"/>
    <lineage>
        <taxon>Eukaryota</taxon>
        <taxon>Fungi</taxon>
        <taxon>Fungi incertae sedis</taxon>
        <taxon>Microsporidia</taxon>
        <taxon>Spragueidae</taxon>
        <taxon>Spraguea</taxon>
    </lineage>
</organism>
<gene>
    <name evidence="2" type="ORF">SLOPH_989</name>
</gene>
<dbReference type="Proteomes" id="UP000014978">
    <property type="component" value="Unassembled WGS sequence"/>
</dbReference>
<protein>
    <submittedName>
        <fullName evidence="2">Uncharacterized protein</fullName>
    </submittedName>
</protein>
<evidence type="ECO:0000313" key="3">
    <source>
        <dbReference type="Proteomes" id="UP000014978"/>
    </source>
</evidence>
<evidence type="ECO:0000256" key="1">
    <source>
        <dbReference type="SAM" id="MobiDB-lite"/>
    </source>
</evidence>
<name>S7WAN9_SPRLO</name>
<sequence length="302" mass="35049">MNITKTHFTNIDVQGIFKAMIMFFVLFTRLVHAEYTLYYDDTLLSLQTVEIDNEVKAIGSEANLGMGFFIRGDKVVVKKKYKPNMYCDFMKKGLADEKKYKIETYDTKLSKNNLLSLLLFNLDLKGQPTIFVLPDDIVFFDKVTAIVNANVNLVKAVPLSSCLMLSLDRGKGQKNKEEKNDEEKNIEGENKDEATEKNEEAEVKEEIKEKVNGEEDKIVIDENDYKLIVIDLNYYLYKQKKLIFNKKVEMKVENIVLEEIEAQIIMDIEKKLNIKENDSIKDKLEELKTLLVEKHVKFIPYA</sequence>
<dbReference type="EMBL" id="ATCN01000035">
    <property type="protein sequence ID" value="EPR80025.1"/>
    <property type="molecule type" value="Genomic_DNA"/>
</dbReference>
<feature type="non-terminal residue" evidence="2">
    <location>
        <position position="302"/>
    </location>
</feature>
<evidence type="ECO:0000313" key="2">
    <source>
        <dbReference type="EMBL" id="EPR80025.1"/>
    </source>
</evidence>
<feature type="region of interest" description="Disordered" evidence="1">
    <location>
        <begin position="173"/>
        <end position="206"/>
    </location>
</feature>
<proteinExistence type="predicted"/>
<dbReference type="AlphaFoldDB" id="S7WAN9"/>
<dbReference type="HOGENOM" id="CLU_923064_0_0_1"/>
<keyword evidence="3" id="KW-1185">Reference proteome</keyword>
<dbReference type="InParanoid" id="S7WAN9"/>
<reference evidence="3" key="1">
    <citation type="journal article" date="2013" name="PLoS Genet.">
        <title>The genome of Spraguea lophii and the basis of host-microsporidian interactions.</title>
        <authorList>
            <person name="Campbell S.E."/>
            <person name="Williams T.A."/>
            <person name="Yousuf A."/>
            <person name="Soanes D.M."/>
            <person name="Paszkiewicz K.H."/>
            <person name="Williams B.A.P."/>
        </authorList>
    </citation>
    <scope>NUCLEOTIDE SEQUENCE [LARGE SCALE GENOMIC DNA]</scope>
    <source>
        <strain evidence="3">42_110</strain>
    </source>
</reference>
<dbReference type="VEuPathDB" id="MicrosporidiaDB:SLOPH_989"/>
<accession>S7WAN9</accession>